<gene>
    <name evidence="8" type="ORF">DI603_06745</name>
</gene>
<dbReference type="Proteomes" id="UP000249633">
    <property type="component" value="Unassembled WGS sequence"/>
</dbReference>
<evidence type="ECO:0000313" key="8">
    <source>
        <dbReference type="EMBL" id="PZP33785.1"/>
    </source>
</evidence>
<dbReference type="InterPro" id="IPR035986">
    <property type="entry name" value="PKD_dom_sf"/>
</dbReference>
<evidence type="ECO:0000256" key="5">
    <source>
        <dbReference type="PROSITE-ProRule" id="PRU01240"/>
    </source>
</evidence>
<keyword evidence="4 5" id="KW-0720">Serine protease</keyword>
<dbReference type="GO" id="GO:0006508">
    <property type="term" value="P:proteolysis"/>
    <property type="evidence" value="ECO:0007669"/>
    <property type="project" value="UniProtKB-KW"/>
</dbReference>
<evidence type="ECO:0000256" key="4">
    <source>
        <dbReference type="ARBA" id="ARBA00022825"/>
    </source>
</evidence>
<evidence type="ECO:0000313" key="9">
    <source>
        <dbReference type="Proteomes" id="UP000249633"/>
    </source>
</evidence>
<dbReference type="Pfam" id="PF00082">
    <property type="entry name" value="Peptidase_S8"/>
    <property type="match status" value="1"/>
</dbReference>
<evidence type="ECO:0000256" key="6">
    <source>
        <dbReference type="RuleBase" id="RU003355"/>
    </source>
</evidence>
<feature type="active site" description="Charge relay system" evidence="5">
    <location>
        <position position="260"/>
    </location>
</feature>
<dbReference type="PROSITE" id="PS51892">
    <property type="entry name" value="SUBTILASE"/>
    <property type="match status" value="1"/>
</dbReference>
<comment type="similarity">
    <text evidence="1 5 6">Belongs to the peptidase S8 family.</text>
</comment>
<comment type="caution">
    <text evidence="8">The sequence shown here is derived from an EMBL/GenBank/DDBJ whole genome shotgun (WGS) entry which is preliminary data.</text>
</comment>
<dbReference type="SUPFAM" id="SSF52743">
    <property type="entry name" value="Subtilisin-like"/>
    <property type="match status" value="1"/>
</dbReference>
<dbReference type="PROSITE" id="PS50093">
    <property type="entry name" value="PKD"/>
    <property type="match status" value="2"/>
</dbReference>
<feature type="active site" description="Charge relay system" evidence="5">
    <location>
        <position position="195"/>
    </location>
</feature>
<dbReference type="InterPro" id="IPR000209">
    <property type="entry name" value="Peptidase_S8/S53_dom"/>
</dbReference>
<reference evidence="8 9" key="1">
    <citation type="submission" date="2017-08" db="EMBL/GenBank/DDBJ databases">
        <title>Infants hospitalized years apart are colonized by the same room-sourced microbial strains.</title>
        <authorList>
            <person name="Brooks B."/>
            <person name="Olm M.R."/>
            <person name="Firek B.A."/>
            <person name="Baker R."/>
            <person name="Thomas B.C."/>
            <person name="Morowitz M.J."/>
            <person name="Banfield J.F."/>
        </authorList>
    </citation>
    <scope>NUCLEOTIDE SEQUENCE [LARGE SCALE GENOMIC DNA]</scope>
    <source>
        <strain evidence="8">S2_012_000_R2_81</strain>
    </source>
</reference>
<keyword evidence="2 5" id="KW-0645">Protease</keyword>
<evidence type="ECO:0000256" key="3">
    <source>
        <dbReference type="ARBA" id="ARBA00022801"/>
    </source>
</evidence>
<evidence type="ECO:0000256" key="1">
    <source>
        <dbReference type="ARBA" id="ARBA00011073"/>
    </source>
</evidence>
<dbReference type="CDD" id="cd07496">
    <property type="entry name" value="Peptidases_S8_13"/>
    <property type="match status" value="1"/>
</dbReference>
<dbReference type="InterPro" id="IPR034176">
    <property type="entry name" value="Peptidases_S8_13"/>
</dbReference>
<dbReference type="InterPro" id="IPR013783">
    <property type="entry name" value="Ig-like_fold"/>
</dbReference>
<dbReference type="InterPro" id="IPR015500">
    <property type="entry name" value="Peptidase_S8_subtilisin-rel"/>
</dbReference>
<feature type="domain" description="PKD" evidence="7">
    <location>
        <begin position="532"/>
        <end position="619"/>
    </location>
</feature>
<dbReference type="InterPro" id="IPR023827">
    <property type="entry name" value="Peptidase_S8_Asp-AS"/>
</dbReference>
<dbReference type="Gene3D" id="2.60.40.10">
    <property type="entry name" value="Immunoglobulins"/>
    <property type="match status" value="2"/>
</dbReference>
<evidence type="ECO:0000259" key="7">
    <source>
        <dbReference type="PROSITE" id="PS50093"/>
    </source>
</evidence>
<dbReference type="GO" id="GO:0004252">
    <property type="term" value="F:serine-type endopeptidase activity"/>
    <property type="evidence" value="ECO:0007669"/>
    <property type="project" value="UniProtKB-UniRule"/>
</dbReference>
<dbReference type="Gene3D" id="3.40.50.200">
    <property type="entry name" value="Peptidase S8/S53 domain"/>
    <property type="match status" value="1"/>
</dbReference>
<dbReference type="PROSITE" id="PS00138">
    <property type="entry name" value="SUBTILASE_SER"/>
    <property type="match status" value="1"/>
</dbReference>
<dbReference type="PRINTS" id="PR00723">
    <property type="entry name" value="SUBTILISIN"/>
</dbReference>
<dbReference type="InterPro" id="IPR000601">
    <property type="entry name" value="PKD_dom"/>
</dbReference>
<accession>A0A2W5DPH4</accession>
<dbReference type="PANTHER" id="PTHR43806:SF11">
    <property type="entry name" value="CEREVISIN-RELATED"/>
    <property type="match status" value="1"/>
</dbReference>
<feature type="domain" description="PKD" evidence="7">
    <location>
        <begin position="626"/>
        <end position="719"/>
    </location>
</feature>
<feature type="active site" description="Charge relay system" evidence="5">
    <location>
        <position position="445"/>
    </location>
</feature>
<name>A0A2W5DPH4_9BURK</name>
<dbReference type="PROSITE" id="PS00136">
    <property type="entry name" value="SUBTILASE_ASP"/>
    <property type="match status" value="1"/>
</dbReference>
<dbReference type="InterPro" id="IPR023828">
    <property type="entry name" value="Peptidase_S8_Ser-AS"/>
</dbReference>
<dbReference type="AlphaFoldDB" id="A0A2W5DPH4"/>
<dbReference type="PANTHER" id="PTHR43806">
    <property type="entry name" value="PEPTIDASE S8"/>
    <property type="match status" value="1"/>
</dbReference>
<dbReference type="EMBL" id="QFOD01000005">
    <property type="protein sequence ID" value="PZP33785.1"/>
    <property type="molecule type" value="Genomic_DNA"/>
</dbReference>
<sequence>MKKSSLRRLVLLLPLLAGGLMGAALIGPSREAGLPRVQTAAQQDSSSTAARVIVKFRNNASVLQASGRASILSATAPTAGPQLASTMAARLGVKLTDGRSISPSSQVLMADGMSSQVLADKLAADGDVEWAVPDQRRFIMTAPNDPLYGTQTTGTPAVGQWYLRSNSGSVKSAIDVESAWDVTQGSASVVVAVLDTGVVKTHPDLASKLVAGYDFISVSAVANDGDGIDSDASDPGDWVTTADTNTSTFKGCTVGSSSWHGTRTASLIGAATNNGIGMAGVAPNVKIMPVRVLGKCGGYDSDIQAGMRWAAGLSGTGVAAPATPAKVINMSLGGSGSCSTAYQSVINELTAANVTVVVAAGNDGLAVATPGNCSGVVAVAGVRHAGTKVGYSDLGPEVALAAPAGNCVNTTGSCLYPITTAGDTGTQGPVSANYSDGTNYEVGTSFAAPLVAGTAALMVSANPSLTTAQVVSLLKSTVNPFPDVASTGVNACTAPTAAAQDSECACTTSTCGAGMLNAGAAVKAAAATTAPPTASIATASNALLVGDTLTLDGSASAGSGGVALVSYLWQVTAGTASFTSATTAATTTLSATTAGTLTVQLTVTDALGRTASTTKSFTVAGGRPTASISVPATSVAVGSTLALTGSGTAQGTAGISGYLWEITSGTTLASFSGSTTAATATLQGVAAGTVTVRLTVTDSLGYTGSSSQTLTVTAASSSSGGSSSGSTSSSSGGGGASSAVWLALLLAAALALPRRRLRAARVAARSAGR</sequence>
<dbReference type="InterPro" id="IPR050131">
    <property type="entry name" value="Peptidase_S8_subtilisin-like"/>
</dbReference>
<proteinExistence type="inferred from homology"/>
<dbReference type="Pfam" id="PF22352">
    <property type="entry name" value="K319L-like_PKD"/>
    <property type="match status" value="2"/>
</dbReference>
<dbReference type="InterPro" id="IPR022409">
    <property type="entry name" value="PKD/Chitinase_dom"/>
</dbReference>
<dbReference type="SMART" id="SM00089">
    <property type="entry name" value="PKD"/>
    <property type="match status" value="2"/>
</dbReference>
<protein>
    <recommendedName>
        <fullName evidence="7">PKD domain-containing protein</fullName>
    </recommendedName>
</protein>
<dbReference type="InterPro" id="IPR036852">
    <property type="entry name" value="Peptidase_S8/S53_dom_sf"/>
</dbReference>
<organism evidence="8 9">
    <name type="scientific">Roseateles depolymerans</name>
    <dbReference type="NCBI Taxonomy" id="76731"/>
    <lineage>
        <taxon>Bacteria</taxon>
        <taxon>Pseudomonadati</taxon>
        <taxon>Pseudomonadota</taxon>
        <taxon>Betaproteobacteria</taxon>
        <taxon>Burkholderiales</taxon>
        <taxon>Sphaerotilaceae</taxon>
        <taxon>Roseateles</taxon>
    </lineage>
</organism>
<keyword evidence="3 5" id="KW-0378">Hydrolase</keyword>
<dbReference type="SUPFAM" id="SSF49299">
    <property type="entry name" value="PKD domain"/>
    <property type="match status" value="2"/>
</dbReference>
<evidence type="ECO:0000256" key="2">
    <source>
        <dbReference type="ARBA" id="ARBA00022670"/>
    </source>
</evidence>